<comment type="caution">
    <text evidence="1">The sequence shown here is derived from an EMBL/GenBank/DDBJ whole genome shotgun (WGS) entry which is preliminary data.</text>
</comment>
<accession>A0A0F8W365</accession>
<proteinExistence type="predicted"/>
<evidence type="ECO:0008006" key="2">
    <source>
        <dbReference type="Google" id="ProtNLM"/>
    </source>
</evidence>
<organism evidence="1">
    <name type="scientific">marine sediment metagenome</name>
    <dbReference type="NCBI Taxonomy" id="412755"/>
    <lineage>
        <taxon>unclassified sequences</taxon>
        <taxon>metagenomes</taxon>
        <taxon>ecological metagenomes</taxon>
    </lineage>
</organism>
<name>A0A0F8W365_9ZZZZ</name>
<feature type="non-terminal residue" evidence="1">
    <location>
        <position position="1"/>
    </location>
</feature>
<dbReference type="AlphaFoldDB" id="A0A0F8W365"/>
<gene>
    <name evidence="1" type="ORF">LCGC14_3119070</name>
</gene>
<sequence>TYLTGFTYTNVSSSTTNPTIKWNNKPFYDAVVELCNRAGFDCWLDSDKDFHFFKRESINNDDMAIVWNDTLLEIEGLGVDTIDVKNRIIVYGAEQEGIQIIYTAEDDPSQTEHGIKEEIVSDNNVTSYQQAKDLGDFLLTEKSNPPIVGEITGVLLASIQPGEKIYLSSPMENIPPNSYEIISYKHSIGDDGLTTTVRVAKEPRRISHIFQELIERSNQSQQTFSNPKEMRYSFNFLFDGDSGDHTKTNVSSGFLLLQDGESSGNWVSPTRSEAKNISECYLIAIGETLTGLTFEVSGNDGVNYQTITNKSKITLTTALGPNLKIKVSFDDADSQLDSLSI</sequence>
<evidence type="ECO:0000313" key="1">
    <source>
        <dbReference type="EMBL" id="KKK51028.1"/>
    </source>
</evidence>
<reference evidence="1" key="1">
    <citation type="journal article" date="2015" name="Nature">
        <title>Complex archaea that bridge the gap between prokaryotes and eukaryotes.</title>
        <authorList>
            <person name="Spang A."/>
            <person name="Saw J.H."/>
            <person name="Jorgensen S.L."/>
            <person name="Zaremba-Niedzwiedzka K."/>
            <person name="Martijn J."/>
            <person name="Lind A.E."/>
            <person name="van Eijk R."/>
            <person name="Schleper C."/>
            <person name="Guy L."/>
            <person name="Ettema T.J."/>
        </authorList>
    </citation>
    <scope>NUCLEOTIDE SEQUENCE</scope>
</reference>
<dbReference type="EMBL" id="LAZR01067717">
    <property type="protein sequence ID" value="KKK51028.1"/>
    <property type="molecule type" value="Genomic_DNA"/>
</dbReference>
<feature type="non-terminal residue" evidence="1">
    <location>
        <position position="341"/>
    </location>
</feature>
<protein>
    <recommendedName>
        <fullName evidence="2">Tip attachment protein J domain-containing protein</fullName>
    </recommendedName>
</protein>